<protein>
    <submittedName>
        <fullName evidence="9">Type II secretory pathway, component PulF</fullName>
    </submittedName>
</protein>
<reference evidence="9 10" key="1">
    <citation type="submission" date="2016-11" db="EMBL/GenBank/DDBJ databases">
        <authorList>
            <person name="Jaros S."/>
            <person name="Januszkiewicz K."/>
            <person name="Wedrychowicz H."/>
        </authorList>
    </citation>
    <scope>NUCLEOTIDE SEQUENCE [LARGE SCALE GENOMIC DNA]</scope>
    <source>
        <strain evidence="9 10">DSM 3090</strain>
    </source>
</reference>
<feature type="transmembrane region" description="Helical" evidence="7">
    <location>
        <begin position="165"/>
        <end position="187"/>
    </location>
</feature>
<evidence type="ECO:0000256" key="4">
    <source>
        <dbReference type="ARBA" id="ARBA00022692"/>
    </source>
</evidence>
<comment type="subcellular location">
    <subcellularLocation>
        <location evidence="1">Cell membrane</location>
        <topology evidence="1">Multi-pass membrane protein</topology>
    </subcellularLocation>
</comment>
<dbReference type="PRINTS" id="PR00812">
    <property type="entry name" value="BCTERIALGSPF"/>
</dbReference>
<evidence type="ECO:0000313" key="10">
    <source>
        <dbReference type="Proteomes" id="UP000183952"/>
    </source>
</evidence>
<dbReference type="Pfam" id="PF00482">
    <property type="entry name" value="T2SSF"/>
    <property type="match status" value="2"/>
</dbReference>
<evidence type="ECO:0000259" key="8">
    <source>
        <dbReference type="Pfam" id="PF00482"/>
    </source>
</evidence>
<dbReference type="RefSeq" id="WP_072902259.1">
    <property type="nucleotide sequence ID" value="NZ_FRAD01000005.1"/>
</dbReference>
<dbReference type="InterPro" id="IPR018076">
    <property type="entry name" value="T2SS_GspF_dom"/>
</dbReference>
<dbReference type="AlphaFoldDB" id="A0A1M6L618"/>
<name>A0A1M6L618_9CLOT</name>
<organism evidence="9 10">
    <name type="scientific">Hathewaya proteolytica DSM 3090</name>
    <dbReference type="NCBI Taxonomy" id="1121331"/>
    <lineage>
        <taxon>Bacteria</taxon>
        <taxon>Bacillati</taxon>
        <taxon>Bacillota</taxon>
        <taxon>Clostridia</taxon>
        <taxon>Eubacteriales</taxon>
        <taxon>Clostridiaceae</taxon>
        <taxon>Hathewaya</taxon>
    </lineage>
</organism>
<keyword evidence="3" id="KW-1003">Cell membrane</keyword>
<gene>
    <name evidence="9" type="ORF">SAMN02745248_00637</name>
</gene>
<accession>A0A1M6L618</accession>
<feature type="transmembrane region" description="Helical" evidence="7">
    <location>
        <begin position="108"/>
        <end position="133"/>
    </location>
</feature>
<keyword evidence="10" id="KW-1185">Reference proteome</keyword>
<dbReference type="PANTHER" id="PTHR30012">
    <property type="entry name" value="GENERAL SECRETION PATHWAY PROTEIN"/>
    <property type="match status" value="1"/>
</dbReference>
<proteinExistence type="inferred from homology"/>
<evidence type="ECO:0000256" key="2">
    <source>
        <dbReference type="ARBA" id="ARBA00005745"/>
    </source>
</evidence>
<evidence type="ECO:0000256" key="6">
    <source>
        <dbReference type="ARBA" id="ARBA00023136"/>
    </source>
</evidence>
<dbReference type="OrthoDB" id="1936008at2"/>
<keyword evidence="4 7" id="KW-0812">Transmembrane</keyword>
<dbReference type="Proteomes" id="UP000183952">
    <property type="component" value="Unassembled WGS sequence"/>
</dbReference>
<feature type="domain" description="Type II secretion system protein GspF" evidence="8">
    <location>
        <begin position="216"/>
        <end position="335"/>
    </location>
</feature>
<evidence type="ECO:0000313" key="9">
    <source>
        <dbReference type="EMBL" id="SHJ66651.1"/>
    </source>
</evidence>
<evidence type="ECO:0000256" key="1">
    <source>
        <dbReference type="ARBA" id="ARBA00004651"/>
    </source>
</evidence>
<evidence type="ECO:0000256" key="5">
    <source>
        <dbReference type="ARBA" id="ARBA00022989"/>
    </source>
</evidence>
<dbReference type="STRING" id="1121331.SAMN02745248_00637"/>
<keyword evidence="6 7" id="KW-0472">Membrane</keyword>
<dbReference type="GO" id="GO:0005886">
    <property type="term" value="C:plasma membrane"/>
    <property type="evidence" value="ECO:0007669"/>
    <property type="project" value="UniProtKB-SubCell"/>
</dbReference>
<dbReference type="InterPro" id="IPR042094">
    <property type="entry name" value="T2SS_GspF_sf"/>
</dbReference>
<comment type="similarity">
    <text evidence="2">Belongs to the GSP F family.</text>
</comment>
<feature type="domain" description="Type II secretion system protein GspF" evidence="8">
    <location>
        <begin position="14"/>
        <end position="135"/>
    </location>
</feature>
<evidence type="ECO:0000256" key="7">
    <source>
        <dbReference type="SAM" id="Phobius"/>
    </source>
</evidence>
<dbReference type="PANTHER" id="PTHR30012:SF0">
    <property type="entry name" value="TYPE II SECRETION SYSTEM PROTEIN F-RELATED"/>
    <property type="match status" value="1"/>
</dbReference>
<evidence type="ECO:0000256" key="3">
    <source>
        <dbReference type="ARBA" id="ARBA00022475"/>
    </source>
</evidence>
<keyword evidence="5 7" id="KW-1133">Transmembrane helix</keyword>
<sequence>MKELKIDEIIRLNRNMYMYLKCGYNLPKVLEMMINRKLCKGRTLKAVKSIKANMDKGYSMGESFEKSLYFPQYVIQLIKIGEESGQLCSVLKSLVEYYEEKKKRNKSLWATLAYPLFVVVLGILLFLGVVLYFAPMMNNSLSSCNIDNNKYMNSLLTINQWIRKYWRYVISVIMFIFFIFIVCYFKFKRGLYFIMNKVLLVKWVYHSVCSMKYTYFMYVLLDNGVHINNCLEIMMKNEKDSILKHKILRGLKYIKSGEPFHRALSSMEIFPCIAIDIICVGEDTAQLEQSLYNSYKIQKDRFNESFKKAINILQPALIILLGIMIFFLIYSVMCPVMESMGNLK</sequence>
<dbReference type="EMBL" id="FRAD01000005">
    <property type="protein sequence ID" value="SHJ66651.1"/>
    <property type="molecule type" value="Genomic_DNA"/>
</dbReference>
<feature type="transmembrane region" description="Helical" evidence="7">
    <location>
        <begin position="309"/>
        <end position="333"/>
    </location>
</feature>
<dbReference type="Gene3D" id="1.20.81.30">
    <property type="entry name" value="Type II secretion system (T2SS), domain F"/>
    <property type="match status" value="2"/>
</dbReference>
<dbReference type="InterPro" id="IPR003004">
    <property type="entry name" value="GspF/PilC"/>
</dbReference>